<organism evidence="2 3">
    <name type="scientific">Mycolicibacter sinensis (strain JDM601)</name>
    <name type="common">Mycobacterium sinense</name>
    <dbReference type="NCBI Taxonomy" id="875328"/>
    <lineage>
        <taxon>Bacteria</taxon>
        <taxon>Bacillati</taxon>
        <taxon>Actinomycetota</taxon>
        <taxon>Actinomycetes</taxon>
        <taxon>Mycobacteriales</taxon>
        <taxon>Mycobacteriaceae</taxon>
        <taxon>Mycolicibacter</taxon>
    </lineage>
</organism>
<dbReference type="EMBL" id="CP002329">
    <property type="protein sequence ID" value="AEF37247.1"/>
    <property type="molecule type" value="Genomic_DNA"/>
</dbReference>
<evidence type="ECO:0000256" key="1">
    <source>
        <dbReference type="SAM" id="MobiDB-lite"/>
    </source>
</evidence>
<accession>F5YXP3</accession>
<keyword evidence="3" id="KW-1185">Reference proteome</keyword>
<protein>
    <submittedName>
        <fullName evidence="2">Uncharacterized protein</fullName>
    </submittedName>
</protein>
<dbReference type="AlphaFoldDB" id="F5YXP3"/>
<proteinExistence type="predicted"/>
<gene>
    <name evidence="2" type="ordered locus">JDM601_3247</name>
</gene>
<name>F5YXP3_MYCSD</name>
<sequence>MPHGPFLALPRPSWSVLVLARLVARAGRGGSMGNRPPVPTLDQQRWLKYRPNQFRDAQ</sequence>
<feature type="region of interest" description="Disordered" evidence="1">
    <location>
        <begin position="27"/>
        <end position="58"/>
    </location>
</feature>
<dbReference type="Proteomes" id="UP000009224">
    <property type="component" value="Chromosome"/>
</dbReference>
<dbReference type="HOGENOM" id="CLU_2974596_0_0_11"/>
<dbReference type="KEGG" id="mjd:JDM601_3247"/>
<evidence type="ECO:0000313" key="2">
    <source>
        <dbReference type="EMBL" id="AEF37247.1"/>
    </source>
</evidence>
<evidence type="ECO:0000313" key="3">
    <source>
        <dbReference type="Proteomes" id="UP000009224"/>
    </source>
</evidence>
<dbReference type="STRING" id="875328.JDM601_3247"/>
<reference evidence="2 3" key="1">
    <citation type="journal article" date="2011" name="J. Bacteriol.">
        <title>Complete genome sequence of a novel clinical isolate, the nontuberculous Mycobacterium strain JDM601.</title>
        <authorList>
            <person name="Zhang Z.Y."/>
            <person name="Sun Z.Q."/>
            <person name="Wang Z.L."/>
            <person name="Wen Z.L."/>
            <person name="Sun Q.W."/>
            <person name="Zhu Z.Q."/>
            <person name="Song Y.Z."/>
            <person name="Zhao J.W."/>
            <person name="Wang H.H."/>
            <person name="Zhang S.L."/>
            <person name="Guo X.K."/>
        </authorList>
    </citation>
    <scope>NUCLEOTIDE SEQUENCE [LARGE SCALE GENOMIC DNA]</scope>
    <source>
        <strain evidence="2 3">JDM601</strain>
    </source>
</reference>